<name>A0A8T2UAB3_CERRI</name>
<comment type="caution">
    <text evidence="1">The sequence shown here is derived from an EMBL/GenBank/DDBJ whole genome shotgun (WGS) entry which is preliminary data.</text>
</comment>
<organism evidence="1 2">
    <name type="scientific">Ceratopteris richardii</name>
    <name type="common">Triangle waterfern</name>
    <dbReference type="NCBI Taxonomy" id="49495"/>
    <lineage>
        <taxon>Eukaryota</taxon>
        <taxon>Viridiplantae</taxon>
        <taxon>Streptophyta</taxon>
        <taxon>Embryophyta</taxon>
        <taxon>Tracheophyta</taxon>
        <taxon>Polypodiopsida</taxon>
        <taxon>Polypodiidae</taxon>
        <taxon>Polypodiales</taxon>
        <taxon>Pteridineae</taxon>
        <taxon>Pteridaceae</taxon>
        <taxon>Parkerioideae</taxon>
        <taxon>Ceratopteris</taxon>
    </lineage>
</organism>
<reference evidence="1" key="1">
    <citation type="submission" date="2021-08" db="EMBL/GenBank/DDBJ databases">
        <title>WGS assembly of Ceratopteris richardii.</title>
        <authorList>
            <person name="Marchant D.B."/>
            <person name="Chen G."/>
            <person name="Jenkins J."/>
            <person name="Shu S."/>
            <person name="Leebens-Mack J."/>
            <person name="Grimwood J."/>
            <person name="Schmutz J."/>
            <person name="Soltis P."/>
            <person name="Soltis D."/>
            <person name="Chen Z.-H."/>
        </authorList>
    </citation>
    <scope>NUCLEOTIDE SEQUENCE</scope>
    <source>
        <strain evidence="1">Whitten #5841</strain>
        <tissue evidence="1">Leaf</tissue>
    </source>
</reference>
<dbReference type="EMBL" id="CM035414">
    <property type="protein sequence ID" value="KAH7430274.1"/>
    <property type="molecule type" value="Genomic_DNA"/>
</dbReference>
<evidence type="ECO:0000313" key="2">
    <source>
        <dbReference type="Proteomes" id="UP000825935"/>
    </source>
</evidence>
<gene>
    <name evidence="1" type="ORF">KP509_09G091600</name>
</gene>
<keyword evidence="2" id="KW-1185">Reference proteome</keyword>
<sequence>MWRNQCPCRSEVMVHRCFPTEAAFSEKNDVGSSTYGKQVVNSNVPVEGMPKVVLSDDVDHEFGIATGLELKELVAEKQGIKLFDYLDPPSGPFGLKIEDTSLVKT</sequence>
<proteinExistence type="predicted"/>
<protein>
    <submittedName>
        <fullName evidence="1">Uncharacterized protein</fullName>
    </submittedName>
</protein>
<dbReference type="Proteomes" id="UP000825935">
    <property type="component" value="Chromosome 9"/>
</dbReference>
<evidence type="ECO:0000313" key="1">
    <source>
        <dbReference type="EMBL" id="KAH7430274.1"/>
    </source>
</evidence>
<accession>A0A8T2UAB3</accession>
<dbReference type="AlphaFoldDB" id="A0A8T2UAB3"/>